<evidence type="ECO:0000256" key="1">
    <source>
        <dbReference type="SAM" id="MobiDB-lite"/>
    </source>
</evidence>
<organism evidence="2 3">
    <name type="scientific">Mycena albidolilacea</name>
    <dbReference type="NCBI Taxonomy" id="1033008"/>
    <lineage>
        <taxon>Eukaryota</taxon>
        <taxon>Fungi</taxon>
        <taxon>Dikarya</taxon>
        <taxon>Basidiomycota</taxon>
        <taxon>Agaricomycotina</taxon>
        <taxon>Agaricomycetes</taxon>
        <taxon>Agaricomycetidae</taxon>
        <taxon>Agaricales</taxon>
        <taxon>Marasmiineae</taxon>
        <taxon>Mycenaceae</taxon>
        <taxon>Mycena</taxon>
    </lineage>
</organism>
<feature type="compositionally biased region" description="Basic and acidic residues" evidence="1">
    <location>
        <begin position="522"/>
        <end position="531"/>
    </location>
</feature>
<keyword evidence="3" id="KW-1185">Reference proteome</keyword>
<dbReference type="Proteomes" id="UP001218218">
    <property type="component" value="Unassembled WGS sequence"/>
</dbReference>
<dbReference type="EMBL" id="JARIHO010000078">
    <property type="protein sequence ID" value="KAJ7310660.1"/>
    <property type="molecule type" value="Genomic_DNA"/>
</dbReference>
<dbReference type="AlphaFoldDB" id="A0AAD6Z6Z0"/>
<sequence>MLQTARKFKLTFDTLALSKDIKEELPIYFHMGGNRDMTRRNNSKCAKCLRDFHEVQATGDVLAIVGRDYQGHSRRRNCACRTCREDQLRGCSAPYLCLEEASKMLDCLYEKWDPRIEKNTDAIEADDPVLFDPSIHLEYRVDGFRIFGKACKPTPAHQIEPLEDEEEQEEETIYIGNSHRLDSDGDNLSVGSIWYNQDNKRNMPVIVPRELASPDAGAAILQAIQRTPISVMLNFKIQSKRLVKCLTTDLMKCEDSDWAEIETNPNLEDPTDIITDIPPEYSAIKEKCLAPNREITRIMVGRTKCEAEELAGRTTTDAEIWTSLYHPDLTITTRDFLWKCMHQAYKAGEYWRNIPNFEHWALCQHCQVDDNLDHIMTQCEAPGREILWNLAKKLWEMKGYQWPEISLGRVLACGFAEVEDANGKRDRGADRLYRILVSETAHLIWKLRCLRVIEWGSDTGGKSRGTWNPGASEACGPYYSLYALKHRTTKVCHGDPWVTRETPANAVANMPSNGMMRAVDLSRPRDEENTKTLETQGRPARTWSQADSKLTTTLPLVPAQPP</sequence>
<comment type="caution">
    <text evidence="2">The sequence shown here is derived from an EMBL/GenBank/DDBJ whole genome shotgun (WGS) entry which is preliminary data.</text>
</comment>
<protein>
    <recommendedName>
        <fullName evidence="4">Reverse transcriptase zinc-binding domain-containing protein</fullName>
    </recommendedName>
</protein>
<proteinExistence type="predicted"/>
<name>A0AAD6Z6Z0_9AGAR</name>
<feature type="region of interest" description="Disordered" evidence="1">
    <location>
        <begin position="522"/>
        <end position="562"/>
    </location>
</feature>
<evidence type="ECO:0000313" key="2">
    <source>
        <dbReference type="EMBL" id="KAJ7310660.1"/>
    </source>
</evidence>
<gene>
    <name evidence="2" type="ORF">DFH08DRAFT_823039</name>
</gene>
<reference evidence="2" key="1">
    <citation type="submission" date="2023-03" db="EMBL/GenBank/DDBJ databases">
        <title>Massive genome expansion in bonnet fungi (Mycena s.s.) driven by repeated elements and novel gene families across ecological guilds.</title>
        <authorList>
            <consortium name="Lawrence Berkeley National Laboratory"/>
            <person name="Harder C.B."/>
            <person name="Miyauchi S."/>
            <person name="Viragh M."/>
            <person name="Kuo A."/>
            <person name="Thoen E."/>
            <person name="Andreopoulos B."/>
            <person name="Lu D."/>
            <person name="Skrede I."/>
            <person name="Drula E."/>
            <person name="Henrissat B."/>
            <person name="Morin E."/>
            <person name="Kohler A."/>
            <person name="Barry K."/>
            <person name="LaButti K."/>
            <person name="Morin E."/>
            <person name="Salamov A."/>
            <person name="Lipzen A."/>
            <person name="Mereny Z."/>
            <person name="Hegedus B."/>
            <person name="Baldrian P."/>
            <person name="Stursova M."/>
            <person name="Weitz H."/>
            <person name="Taylor A."/>
            <person name="Grigoriev I.V."/>
            <person name="Nagy L.G."/>
            <person name="Martin F."/>
            <person name="Kauserud H."/>
        </authorList>
    </citation>
    <scope>NUCLEOTIDE SEQUENCE</scope>
    <source>
        <strain evidence="2">CBHHK002</strain>
    </source>
</reference>
<evidence type="ECO:0008006" key="4">
    <source>
        <dbReference type="Google" id="ProtNLM"/>
    </source>
</evidence>
<feature type="compositionally biased region" description="Polar residues" evidence="1">
    <location>
        <begin position="542"/>
        <end position="554"/>
    </location>
</feature>
<evidence type="ECO:0000313" key="3">
    <source>
        <dbReference type="Proteomes" id="UP001218218"/>
    </source>
</evidence>
<accession>A0AAD6Z6Z0</accession>